<sequence length="302" mass="32998">MKRLFLLVLLTGLNALPLTAKPLVVSVQYPQAFFAQTLGAEAFEVVNLTPPGIESHEYQPGLRSLAKASRAQLLIYNSPRLEPWAAKLGEEVVKQGGAVWVLETDFGTPPGSDAQSASSGGQGFGYDPHLWLNPLLAAKLAERLAQELIKLQPQEKEGIEQRLAGLKQKLLLLDQAFEAGLLSCKHKELLVAHDAYGYLAKRYGLSTYALHDLNAESRPGLGQMAAAVKLIRSKGLKVVYFEELVDPRLSLTLAQETGARALPLYPLDNLGQEQLDQGLGYFELMGENLKNLQLGLGCKTNR</sequence>
<protein>
    <recommendedName>
        <fullName evidence="2">High-affinity zinc uptake system protein ZnuA</fullName>
    </recommendedName>
</protein>
<keyword evidence="5" id="KW-0406">Ion transport</keyword>
<evidence type="ECO:0000256" key="2">
    <source>
        <dbReference type="ARBA" id="ARBA00015915"/>
    </source>
</evidence>
<keyword evidence="4 7" id="KW-0732">Signal</keyword>
<name>A0A1F6GRW6_9PROT</name>
<dbReference type="InterPro" id="IPR006127">
    <property type="entry name" value="ZnuA-like"/>
</dbReference>
<accession>A0A1F6GRW6</accession>
<evidence type="ECO:0000256" key="1">
    <source>
        <dbReference type="ARBA" id="ARBA00011028"/>
    </source>
</evidence>
<comment type="similarity">
    <text evidence="1 6">Belongs to the bacterial solute-binding protein 9 family.</text>
</comment>
<dbReference type="PANTHER" id="PTHR42953:SF3">
    <property type="entry name" value="HIGH-AFFINITY ZINC UPTAKE SYSTEM PROTEIN ZNUA"/>
    <property type="match status" value="1"/>
</dbReference>
<dbReference type="EMBL" id="MFNF01000041">
    <property type="protein sequence ID" value="OGH00883.1"/>
    <property type="molecule type" value="Genomic_DNA"/>
</dbReference>
<evidence type="ECO:0000256" key="4">
    <source>
        <dbReference type="ARBA" id="ARBA00022729"/>
    </source>
</evidence>
<keyword evidence="5" id="KW-0864">Zinc transport</keyword>
<feature type="signal peptide" evidence="7">
    <location>
        <begin position="1"/>
        <end position="20"/>
    </location>
</feature>
<reference evidence="8 9" key="1">
    <citation type="journal article" date="2016" name="Nat. Commun.">
        <title>Thousands of microbial genomes shed light on interconnected biogeochemical processes in an aquifer system.</title>
        <authorList>
            <person name="Anantharaman K."/>
            <person name="Brown C.T."/>
            <person name="Hug L.A."/>
            <person name="Sharon I."/>
            <person name="Castelle C.J."/>
            <person name="Probst A.J."/>
            <person name="Thomas B.C."/>
            <person name="Singh A."/>
            <person name="Wilkins M.J."/>
            <person name="Karaoz U."/>
            <person name="Brodie E.L."/>
            <person name="Williams K.H."/>
            <person name="Hubbard S.S."/>
            <person name="Banfield J.F."/>
        </authorList>
    </citation>
    <scope>NUCLEOTIDE SEQUENCE [LARGE SCALE GENOMIC DNA]</scope>
</reference>
<gene>
    <name evidence="8" type="ORF">A2557_01990</name>
</gene>
<organism evidence="8 9">
    <name type="scientific">Candidatus Lambdaproteobacteria bacterium RIFOXYD2_FULL_56_26</name>
    <dbReference type="NCBI Taxonomy" id="1817773"/>
    <lineage>
        <taxon>Bacteria</taxon>
        <taxon>Pseudomonadati</taxon>
        <taxon>Pseudomonadota</taxon>
        <taxon>Candidatus Lambdaproteobacteria</taxon>
    </lineage>
</organism>
<evidence type="ECO:0000256" key="5">
    <source>
        <dbReference type="ARBA" id="ARBA00022906"/>
    </source>
</evidence>
<dbReference type="PANTHER" id="PTHR42953">
    <property type="entry name" value="HIGH-AFFINITY ZINC UPTAKE SYSTEM PROTEIN ZNUA-RELATED"/>
    <property type="match status" value="1"/>
</dbReference>
<dbReference type="SUPFAM" id="SSF53807">
    <property type="entry name" value="Helical backbone' metal receptor"/>
    <property type="match status" value="1"/>
</dbReference>
<dbReference type="GO" id="GO:0007155">
    <property type="term" value="P:cell adhesion"/>
    <property type="evidence" value="ECO:0007669"/>
    <property type="project" value="InterPro"/>
</dbReference>
<dbReference type="PRINTS" id="PR00691">
    <property type="entry name" value="ADHESINB"/>
</dbReference>
<dbReference type="GO" id="GO:0046872">
    <property type="term" value="F:metal ion binding"/>
    <property type="evidence" value="ECO:0007669"/>
    <property type="project" value="InterPro"/>
</dbReference>
<dbReference type="Pfam" id="PF01297">
    <property type="entry name" value="ZnuA"/>
    <property type="match status" value="1"/>
</dbReference>
<dbReference type="InterPro" id="IPR050492">
    <property type="entry name" value="Bact_metal-bind_prot9"/>
</dbReference>
<keyword evidence="3 6" id="KW-0813">Transport</keyword>
<dbReference type="GO" id="GO:0006829">
    <property type="term" value="P:zinc ion transport"/>
    <property type="evidence" value="ECO:0007669"/>
    <property type="project" value="UniProtKB-KW"/>
</dbReference>
<feature type="chain" id="PRO_5009524801" description="High-affinity zinc uptake system protein ZnuA" evidence="7">
    <location>
        <begin position="21"/>
        <end position="302"/>
    </location>
</feature>
<evidence type="ECO:0000256" key="6">
    <source>
        <dbReference type="RuleBase" id="RU003512"/>
    </source>
</evidence>
<evidence type="ECO:0000256" key="7">
    <source>
        <dbReference type="SAM" id="SignalP"/>
    </source>
</evidence>
<evidence type="ECO:0000256" key="3">
    <source>
        <dbReference type="ARBA" id="ARBA00022448"/>
    </source>
</evidence>
<dbReference type="Proteomes" id="UP000177583">
    <property type="component" value="Unassembled WGS sequence"/>
</dbReference>
<dbReference type="InterPro" id="IPR006128">
    <property type="entry name" value="Lipoprotein_PsaA-like"/>
</dbReference>
<comment type="caution">
    <text evidence="8">The sequence shown here is derived from an EMBL/GenBank/DDBJ whole genome shotgun (WGS) entry which is preliminary data.</text>
</comment>
<dbReference type="Gene3D" id="3.40.50.1980">
    <property type="entry name" value="Nitrogenase molybdenum iron protein domain"/>
    <property type="match status" value="2"/>
</dbReference>
<dbReference type="InterPro" id="IPR006129">
    <property type="entry name" value="AdhesinB"/>
</dbReference>
<evidence type="ECO:0000313" key="8">
    <source>
        <dbReference type="EMBL" id="OGH00883.1"/>
    </source>
</evidence>
<evidence type="ECO:0000313" key="9">
    <source>
        <dbReference type="Proteomes" id="UP000177583"/>
    </source>
</evidence>
<keyword evidence="5" id="KW-0862">Zinc</keyword>
<dbReference type="AlphaFoldDB" id="A0A1F6GRW6"/>
<proteinExistence type="inferred from homology"/>
<dbReference type="PRINTS" id="PR00690">
    <property type="entry name" value="ADHESNFAMILY"/>
</dbReference>